<sequence length="347" mass="39667">MPIVTGYNTNVEHNYSIYHVQTEDRGDASSYVESMIYREGAIIRSVKTSYTHLTDSENFYDIVTKFVEAQHAFIIHEIRTGHAQTGQSTELKLKKILGYFSRLSGDKIKEDKSTTAPQSLELPTLQSSLVKSFPKDTNINKIDNSTLRSKTVSQGETDAAKPETPEMVEADTFEENALPRSAIKYVSGATLRKSDFLQKIKAKKEQINILKEESELGKKEVHSRFKNILRTIKGKMQEISDVRVLSGTELIGIDKELDPDQKKFCIQMKKATELVQESFQTWPKSQKVQNFIIQTEEDYILSYPLLPELFLFLFVNKMVNLKKINITMKMSKDSLEELIKLHQLAKS</sequence>
<feature type="compositionally biased region" description="Polar residues" evidence="2">
    <location>
        <begin position="144"/>
        <end position="156"/>
    </location>
</feature>
<name>A0ABV6YTL4_UNCC1</name>
<feature type="coiled-coil region" evidence="1">
    <location>
        <begin position="193"/>
        <end position="220"/>
    </location>
</feature>
<evidence type="ECO:0000313" key="3">
    <source>
        <dbReference type="EMBL" id="MFC1849525.1"/>
    </source>
</evidence>
<evidence type="ECO:0000256" key="2">
    <source>
        <dbReference type="SAM" id="MobiDB-lite"/>
    </source>
</evidence>
<dbReference type="Proteomes" id="UP001594351">
    <property type="component" value="Unassembled WGS sequence"/>
</dbReference>
<keyword evidence="4" id="KW-1185">Reference proteome</keyword>
<proteinExistence type="predicted"/>
<reference evidence="3 4" key="1">
    <citation type="submission" date="2024-09" db="EMBL/GenBank/DDBJ databases">
        <title>Laminarin stimulates single cell rates of sulfate reduction while oxygen inhibits transcriptomic activity in coastal marine sediment.</title>
        <authorList>
            <person name="Lindsay M."/>
            <person name="Orcutt B."/>
            <person name="Emerson D."/>
            <person name="Stepanauskas R."/>
            <person name="D'Angelo T."/>
        </authorList>
    </citation>
    <scope>NUCLEOTIDE SEQUENCE [LARGE SCALE GENOMIC DNA]</scope>
    <source>
        <strain evidence="3">SAG AM-311-K15</strain>
    </source>
</reference>
<gene>
    <name evidence="3" type="ORF">ACFL27_04870</name>
</gene>
<evidence type="ECO:0000256" key="1">
    <source>
        <dbReference type="SAM" id="Coils"/>
    </source>
</evidence>
<accession>A0ABV6YTL4</accession>
<organism evidence="3 4">
    <name type="scientific">candidate division CSSED10-310 bacterium</name>
    <dbReference type="NCBI Taxonomy" id="2855610"/>
    <lineage>
        <taxon>Bacteria</taxon>
        <taxon>Bacteria division CSSED10-310</taxon>
    </lineage>
</organism>
<dbReference type="EMBL" id="JBHPBY010000043">
    <property type="protein sequence ID" value="MFC1849525.1"/>
    <property type="molecule type" value="Genomic_DNA"/>
</dbReference>
<comment type="caution">
    <text evidence="3">The sequence shown here is derived from an EMBL/GenBank/DDBJ whole genome shotgun (WGS) entry which is preliminary data.</text>
</comment>
<feature type="region of interest" description="Disordered" evidence="2">
    <location>
        <begin position="144"/>
        <end position="165"/>
    </location>
</feature>
<keyword evidence="1" id="KW-0175">Coiled coil</keyword>
<protein>
    <submittedName>
        <fullName evidence="3">Uncharacterized protein</fullName>
    </submittedName>
</protein>
<evidence type="ECO:0000313" key="4">
    <source>
        <dbReference type="Proteomes" id="UP001594351"/>
    </source>
</evidence>